<protein>
    <submittedName>
        <fullName evidence="1">Phytosulfokine receptor 2-like</fullName>
    </submittedName>
</protein>
<keyword evidence="1" id="KW-0675">Receptor</keyword>
<keyword evidence="2" id="KW-1185">Reference proteome</keyword>
<dbReference type="Proteomes" id="UP000327157">
    <property type="component" value="Chromosome 15"/>
</dbReference>
<name>A0A5N5GVP3_9ROSA</name>
<dbReference type="AlphaFoldDB" id="A0A5N5GVP3"/>
<evidence type="ECO:0000313" key="1">
    <source>
        <dbReference type="EMBL" id="KAB2617981.1"/>
    </source>
</evidence>
<proteinExistence type="predicted"/>
<gene>
    <name evidence="1" type="ORF">D8674_013850</name>
</gene>
<dbReference type="EMBL" id="SMOL01000401">
    <property type="protein sequence ID" value="KAB2617981.1"/>
    <property type="molecule type" value="Genomic_DNA"/>
</dbReference>
<evidence type="ECO:0000313" key="2">
    <source>
        <dbReference type="Proteomes" id="UP000327157"/>
    </source>
</evidence>
<reference evidence="1 2" key="3">
    <citation type="submission" date="2019-11" db="EMBL/GenBank/DDBJ databases">
        <title>A de novo genome assembly of a pear dwarfing rootstock.</title>
        <authorList>
            <person name="Wang F."/>
            <person name="Wang J."/>
            <person name="Li S."/>
            <person name="Zhang Y."/>
            <person name="Fang M."/>
            <person name="Ma L."/>
            <person name="Zhao Y."/>
            <person name="Jiang S."/>
        </authorList>
    </citation>
    <scope>NUCLEOTIDE SEQUENCE [LARGE SCALE GENOMIC DNA]</scope>
    <source>
        <strain evidence="1">S2</strain>
        <tissue evidence="1">Leaf</tissue>
    </source>
</reference>
<organism evidence="1 2">
    <name type="scientific">Pyrus ussuriensis x Pyrus communis</name>
    <dbReference type="NCBI Taxonomy" id="2448454"/>
    <lineage>
        <taxon>Eukaryota</taxon>
        <taxon>Viridiplantae</taxon>
        <taxon>Streptophyta</taxon>
        <taxon>Embryophyta</taxon>
        <taxon>Tracheophyta</taxon>
        <taxon>Spermatophyta</taxon>
        <taxon>Magnoliopsida</taxon>
        <taxon>eudicotyledons</taxon>
        <taxon>Gunneridae</taxon>
        <taxon>Pentapetalae</taxon>
        <taxon>rosids</taxon>
        <taxon>fabids</taxon>
        <taxon>Rosales</taxon>
        <taxon>Rosaceae</taxon>
        <taxon>Amygdaloideae</taxon>
        <taxon>Maleae</taxon>
        <taxon>Pyrus</taxon>
    </lineage>
</organism>
<reference evidence="2" key="2">
    <citation type="submission" date="2019-10" db="EMBL/GenBank/DDBJ databases">
        <title>A de novo genome assembly of a pear dwarfing rootstock.</title>
        <authorList>
            <person name="Wang F."/>
            <person name="Wang J."/>
            <person name="Li S."/>
            <person name="Zhang Y."/>
            <person name="Fang M."/>
            <person name="Ma L."/>
            <person name="Zhao Y."/>
            <person name="Jiang S."/>
        </authorList>
    </citation>
    <scope>NUCLEOTIDE SEQUENCE [LARGE SCALE GENOMIC DNA]</scope>
</reference>
<sequence>MLSRGVGDETSAPLIGDHHDSPAIDLIHLPWSPICVRDSSCYVVLDRDMCYCNGIRDKGGSSKFRPLEDCRMKQGEKIAQPDYGDNIGYFIKKKLHVWCQLPSGLWELGMIRRHAVLRSLTYNLKDRKAICHGLLHFVLAFSTRVNELVYDALLKYHFGWVNWYLVGKFVKKNFYALHLFDEISNLEALDIVVLLVITIESGIVYVQLDPVSFPNCVENDQNFQQPVEENGKRKGFGFVTAIIRLLEESANLKGLEDGHFGQEQDMFAILSCKHINDALKIKAELFPYNFQKLLPIVLFLPLVIEQDKAWKIAILFCDVALDTIVLQFLLEILSLCVLANWFKFTSSISKESKGAKSSNGKDLLGCCQKWSYAVENLLEKSTKVQLLDGIVVPLDDSSSNYIVQALHEMSTSVLKPLNDAPILKLADIGIAMGVSGIENMSIRRECATAFKQVPTSKSIRRECAAAFKQVPTSKFFSLVDISGIEVLLELKESAATFKQVSTISFLSLEDKANFQGGNIVMNPICS</sequence>
<dbReference type="OrthoDB" id="10638201at2759"/>
<accession>A0A5N5GVP3</accession>
<reference evidence="1 2" key="1">
    <citation type="submission" date="2019-09" db="EMBL/GenBank/DDBJ databases">
        <authorList>
            <person name="Ou C."/>
        </authorList>
    </citation>
    <scope>NUCLEOTIDE SEQUENCE [LARGE SCALE GENOMIC DNA]</scope>
    <source>
        <strain evidence="1">S2</strain>
        <tissue evidence="1">Leaf</tissue>
    </source>
</reference>
<comment type="caution">
    <text evidence="1">The sequence shown here is derived from an EMBL/GenBank/DDBJ whole genome shotgun (WGS) entry which is preliminary data.</text>
</comment>